<evidence type="ECO:0000256" key="1">
    <source>
        <dbReference type="SAM" id="SignalP"/>
    </source>
</evidence>
<keyword evidence="1" id="KW-0732">Signal</keyword>
<sequence length="106" mass="11395" precursor="true">MKKILLLSAVLVGAVSAAQAGVGFHIGIGLPLLPPPPIIIGRPAPVYVAPAPVYVEPRPVFAPPPFVVVAPPSYYYGRPGYYGYGHRDYDHRGWERGGDRGHGHGW</sequence>
<feature type="chain" id="PRO_5002893390" evidence="1">
    <location>
        <begin position="21"/>
        <end position="106"/>
    </location>
</feature>
<accession>B9XR36</accession>
<reference evidence="2 3" key="1">
    <citation type="journal article" date="2011" name="J. Bacteriol.">
        <title>Genome sequence of 'Pedosphaera parvula' Ellin514, an aerobic Verrucomicrobial isolate from pasture soil.</title>
        <authorList>
            <person name="Kant R."/>
            <person name="van Passel M.W."/>
            <person name="Sangwan P."/>
            <person name="Palva A."/>
            <person name="Lucas S."/>
            <person name="Copeland A."/>
            <person name="Lapidus A."/>
            <person name="Glavina Del Rio T."/>
            <person name="Dalin E."/>
            <person name="Tice H."/>
            <person name="Bruce D."/>
            <person name="Goodwin L."/>
            <person name="Pitluck S."/>
            <person name="Chertkov O."/>
            <person name="Larimer F.W."/>
            <person name="Land M.L."/>
            <person name="Hauser L."/>
            <person name="Brettin T.S."/>
            <person name="Detter J.C."/>
            <person name="Han S."/>
            <person name="de Vos W.M."/>
            <person name="Janssen P.H."/>
            <person name="Smidt H."/>
        </authorList>
    </citation>
    <scope>NUCLEOTIDE SEQUENCE [LARGE SCALE GENOMIC DNA]</scope>
    <source>
        <strain evidence="2 3">Ellin514</strain>
    </source>
</reference>
<evidence type="ECO:0000313" key="2">
    <source>
        <dbReference type="EMBL" id="EEF57732.1"/>
    </source>
</evidence>
<name>B9XR36_PEDPL</name>
<dbReference type="RefSeq" id="WP_007418271.1">
    <property type="nucleotide sequence ID" value="NZ_ABOX02000059.1"/>
</dbReference>
<feature type="signal peptide" evidence="1">
    <location>
        <begin position="1"/>
        <end position="20"/>
    </location>
</feature>
<proteinExistence type="predicted"/>
<keyword evidence="3" id="KW-1185">Reference proteome</keyword>
<evidence type="ECO:0000313" key="3">
    <source>
        <dbReference type="Proteomes" id="UP000003688"/>
    </source>
</evidence>
<dbReference type="STRING" id="320771.Cflav_PD0794"/>
<dbReference type="AlphaFoldDB" id="B9XR36"/>
<organism evidence="2 3">
    <name type="scientific">Pedosphaera parvula (strain Ellin514)</name>
    <dbReference type="NCBI Taxonomy" id="320771"/>
    <lineage>
        <taxon>Bacteria</taxon>
        <taxon>Pseudomonadati</taxon>
        <taxon>Verrucomicrobiota</taxon>
        <taxon>Pedosphaerae</taxon>
        <taxon>Pedosphaerales</taxon>
        <taxon>Pedosphaeraceae</taxon>
        <taxon>Pedosphaera</taxon>
    </lineage>
</organism>
<dbReference type="Proteomes" id="UP000003688">
    <property type="component" value="Unassembled WGS sequence"/>
</dbReference>
<dbReference type="EMBL" id="ABOX02000059">
    <property type="protein sequence ID" value="EEF57732.1"/>
    <property type="molecule type" value="Genomic_DNA"/>
</dbReference>
<protein>
    <submittedName>
        <fullName evidence="2">Signal peptide protein</fullName>
    </submittedName>
</protein>
<gene>
    <name evidence="2" type="ORF">Cflav_PD0794</name>
</gene>
<comment type="caution">
    <text evidence="2">The sequence shown here is derived from an EMBL/GenBank/DDBJ whole genome shotgun (WGS) entry which is preliminary data.</text>
</comment>